<protein>
    <submittedName>
        <fullName evidence="2">Uncharacterized protein</fullName>
    </submittedName>
</protein>
<proteinExistence type="predicted"/>
<sequence length="38" mass="4186">MTLSAPAIHEFDCPISRDSAESHIPHSVVRVRTSSHTI</sequence>
<dbReference type="WBParaSite" id="PgR014X_g041_t01">
    <property type="protein sequence ID" value="PgR014X_g041_t01"/>
    <property type="gene ID" value="PgR014X_g041"/>
</dbReference>
<keyword evidence="1" id="KW-1185">Reference proteome</keyword>
<dbReference type="Proteomes" id="UP000887569">
    <property type="component" value="Unplaced"/>
</dbReference>
<dbReference type="AlphaFoldDB" id="A0A915ARZ9"/>
<organism evidence="1 2">
    <name type="scientific">Parascaris univalens</name>
    <name type="common">Nematode worm</name>
    <dbReference type="NCBI Taxonomy" id="6257"/>
    <lineage>
        <taxon>Eukaryota</taxon>
        <taxon>Metazoa</taxon>
        <taxon>Ecdysozoa</taxon>
        <taxon>Nematoda</taxon>
        <taxon>Chromadorea</taxon>
        <taxon>Rhabditida</taxon>
        <taxon>Spirurina</taxon>
        <taxon>Ascaridomorpha</taxon>
        <taxon>Ascaridoidea</taxon>
        <taxon>Ascarididae</taxon>
        <taxon>Parascaris</taxon>
    </lineage>
</organism>
<evidence type="ECO:0000313" key="2">
    <source>
        <dbReference type="WBParaSite" id="PgR014X_g041_t01"/>
    </source>
</evidence>
<name>A0A915ARZ9_PARUN</name>
<evidence type="ECO:0000313" key="1">
    <source>
        <dbReference type="Proteomes" id="UP000887569"/>
    </source>
</evidence>
<accession>A0A915ARZ9</accession>
<reference evidence="2" key="1">
    <citation type="submission" date="2022-11" db="UniProtKB">
        <authorList>
            <consortium name="WormBaseParasite"/>
        </authorList>
    </citation>
    <scope>IDENTIFICATION</scope>
</reference>